<dbReference type="Pfam" id="PF02668">
    <property type="entry name" value="TauD"/>
    <property type="match status" value="1"/>
</dbReference>
<comment type="cofactor">
    <cofactor evidence="1">
        <name>Fe(2+)</name>
        <dbReference type="ChEBI" id="CHEBI:29033"/>
    </cofactor>
</comment>
<dbReference type="EMBL" id="QOIN01000048">
    <property type="protein sequence ID" value="RCG19773.1"/>
    <property type="molecule type" value="Genomic_DNA"/>
</dbReference>
<dbReference type="Proteomes" id="UP000252914">
    <property type="component" value="Unassembled WGS sequence"/>
</dbReference>
<dbReference type="InterPro" id="IPR003819">
    <property type="entry name" value="TauD/TfdA-like"/>
</dbReference>
<dbReference type="PANTHER" id="PTHR10696">
    <property type="entry name" value="GAMMA-BUTYROBETAINE HYDROXYLASE-RELATED"/>
    <property type="match status" value="1"/>
</dbReference>
<dbReference type="Gene3D" id="3.60.130.10">
    <property type="entry name" value="Clavaminate synthase-like"/>
    <property type="match status" value="1"/>
</dbReference>
<organism evidence="6 7">
    <name type="scientific">Streptomyces diacarni</name>
    <dbReference type="NCBI Taxonomy" id="2800381"/>
    <lineage>
        <taxon>Bacteria</taxon>
        <taxon>Bacillati</taxon>
        <taxon>Actinomycetota</taxon>
        <taxon>Actinomycetes</taxon>
        <taxon>Kitasatosporales</taxon>
        <taxon>Streptomycetaceae</taxon>
        <taxon>Streptomyces</taxon>
    </lineage>
</organism>
<dbReference type="InterPro" id="IPR050411">
    <property type="entry name" value="AlphaKG_dependent_hydroxylases"/>
</dbReference>
<evidence type="ECO:0000313" key="7">
    <source>
        <dbReference type="Proteomes" id="UP000252914"/>
    </source>
</evidence>
<dbReference type="SUPFAM" id="SSF51197">
    <property type="entry name" value="Clavaminate synthase-like"/>
    <property type="match status" value="1"/>
</dbReference>
<evidence type="ECO:0000313" key="6">
    <source>
        <dbReference type="EMBL" id="RCG19773.1"/>
    </source>
</evidence>
<gene>
    <name evidence="6" type="ORF">DTL70_23970</name>
</gene>
<feature type="domain" description="TauD/TfdA-like" evidence="5">
    <location>
        <begin position="32"/>
        <end position="289"/>
    </location>
</feature>
<accession>A0A367EP84</accession>
<dbReference type="GO" id="GO:0017000">
    <property type="term" value="P:antibiotic biosynthetic process"/>
    <property type="evidence" value="ECO:0007669"/>
    <property type="project" value="UniProtKB-KW"/>
</dbReference>
<keyword evidence="6" id="KW-0223">Dioxygenase</keyword>
<protein>
    <submittedName>
        <fullName evidence="6">Taurine catabolism dioxygenase TauD</fullName>
    </submittedName>
</protein>
<evidence type="ECO:0000256" key="2">
    <source>
        <dbReference type="ARBA" id="ARBA00023002"/>
    </source>
</evidence>
<keyword evidence="4" id="KW-0045">Antibiotic biosynthesis</keyword>
<keyword evidence="3" id="KW-0408">Iron</keyword>
<dbReference type="RefSeq" id="WP_114024028.1">
    <property type="nucleotide sequence ID" value="NZ_QOIN01000048.1"/>
</dbReference>
<evidence type="ECO:0000256" key="4">
    <source>
        <dbReference type="ARBA" id="ARBA00023194"/>
    </source>
</evidence>
<comment type="caution">
    <text evidence="6">The sequence shown here is derived from an EMBL/GenBank/DDBJ whole genome shotgun (WGS) entry which is preliminary data.</text>
</comment>
<dbReference type="InterPro" id="IPR042098">
    <property type="entry name" value="TauD-like_sf"/>
</dbReference>
<keyword evidence="2" id="KW-0560">Oxidoreductase</keyword>
<reference evidence="6 7" key="1">
    <citation type="submission" date="2018-06" db="EMBL/GenBank/DDBJ databases">
        <title>Streptomyces reniochalinae sp. nov. and Streptomyces diacarnus sp. nov. from marine sponges.</title>
        <authorList>
            <person name="Li L."/>
        </authorList>
    </citation>
    <scope>NUCLEOTIDE SEQUENCE [LARGE SCALE GENOMIC DNA]</scope>
    <source>
        <strain evidence="6 7">LHW51701</strain>
    </source>
</reference>
<dbReference type="GO" id="GO:0051213">
    <property type="term" value="F:dioxygenase activity"/>
    <property type="evidence" value="ECO:0007669"/>
    <property type="project" value="UniProtKB-KW"/>
</dbReference>
<name>A0A367EP84_9ACTN</name>
<keyword evidence="7" id="KW-1185">Reference proteome</keyword>
<sequence>MSTAFRTSPLGTGSGLLLEPADGGTAGIAPADLLGLLAEAGHLLLRGFGADMDSFTDLVQRTSTSTTLDPAREFHSDVAQKVDAGFDEVGLHTENGNSPFRAHLAWFFCEKAAASGSQTTVCDGYRVWDALPEAVREAFRGRDIVYSRYVAEAQWRVMAQHLLERPADDIDAAELSALAATMPGTEVTPEADGGVTYAFRTPAMGPTLFGTRTSFANSILGPSFNYEKPRITFADGEDLPAPLLEEVAGTTERLTENLEWCDGDVAVIDNTRVMHGRRAITDPDRTIYNALSFVQPPQEGGLAA</sequence>
<proteinExistence type="predicted"/>
<evidence type="ECO:0000259" key="5">
    <source>
        <dbReference type="Pfam" id="PF02668"/>
    </source>
</evidence>
<dbReference type="PANTHER" id="PTHR10696:SF56">
    <property type="entry name" value="TAUD_TFDA-LIKE DOMAIN-CONTAINING PROTEIN"/>
    <property type="match status" value="1"/>
</dbReference>
<dbReference type="AlphaFoldDB" id="A0A367EP84"/>
<evidence type="ECO:0000256" key="3">
    <source>
        <dbReference type="ARBA" id="ARBA00023004"/>
    </source>
</evidence>
<evidence type="ECO:0000256" key="1">
    <source>
        <dbReference type="ARBA" id="ARBA00001954"/>
    </source>
</evidence>